<feature type="domain" description="Pyridoxamine 5'-phosphate oxidase N-terminal" evidence="1">
    <location>
        <begin position="4"/>
        <end position="86"/>
    </location>
</feature>
<keyword evidence="3" id="KW-1185">Reference proteome</keyword>
<dbReference type="EMBL" id="REFO01000014">
    <property type="protein sequence ID" value="RMA93147.1"/>
    <property type="molecule type" value="Genomic_DNA"/>
</dbReference>
<organism evidence="2 3">
    <name type="scientific">Hydrogenothermus marinus</name>
    <dbReference type="NCBI Taxonomy" id="133270"/>
    <lineage>
        <taxon>Bacteria</taxon>
        <taxon>Pseudomonadati</taxon>
        <taxon>Aquificota</taxon>
        <taxon>Aquificia</taxon>
        <taxon>Aquificales</taxon>
        <taxon>Hydrogenothermaceae</taxon>
        <taxon>Hydrogenothermus</taxon>
    </lineage>
</organism>
<dbReference type="Gene3D" id="2.30.110.10">
    <property type="entry name" value="Electron Transport, Fmn-binding Protein, Chain A"/>
    <property type="match status" value="1"/>
</dbReference>
<evidence type="ECO:0000313" key="3">
    <source>
        <dbReference type="Proteomes" id="UP000280842"/>
    </source>
</evidence>
<gene>
    <name evidence="2" type="ORF">CLV39_1482</name>
</gene>
<accession>A0A3M0B7R3</accession>
<evidence type="ECO:0000313" key="2">
    <source>
        <dbReference type="EMBL" id="RMA93147.1"/>
    </source>
</evidence>
<evidence type="ECO:0000259" key="1">
    <source>
        <dbReference type="Pfam" id="PF01243"/>
    </source>
</evidence>
<dbReference type="OrthoDB" id="14913at2"/>
<dbReference type="InterPro" id="IPR012349">
    <property type="entry name" value="Split_barrel_FMN-bd"/>
</dbReference>
<comment type="caution">
    <text evidence="2">The sequence shown here is derived from an EMBL/GenBank/DDBJ whole genome shotgun (WGS) entry which is preliminary data.</text>
</comment>
<dbReference type="AlphaFoldDB" id="A0A3M0B7R3"/>
<sequence>MSLNKKLFEIMQDLTPTVISTVKDDKPYTTFITWAIAKDENTVRIGVSTNSQTVENIRNNENVCFEVFDKDTALSVSGKAKILKESIEGIPFPVAIIEIEVEDIKDNLFPGATIEGKIPFVHTGNIEKAEELDNKVLKALKE</sequence>
<reference evidence="2 3" key="1">
    <citation type="submission" date="2018-10" db="EMBL/GenBank/DDBJ databases">
        <title>Genomic Encyclopedia of Archaeal and Bacterial Type Strains, Phase II (KMG-II): from individual species to whole genera.</title>
        <authorList>
            <person name="Goeker M."/>
        </authorList>
    </citation>
    <scope>NUCLEOTIDE SEQUENCE [LARGE SCALE GENOMIC DNA]</scope>
    <source>
        <strain evidence="2 3">VM1</strain>
    </source>
</reference>
<protein>
    <submittedName>
        <fullName evidence="2">General stress protein 26</fullName>
    </submittedName>
</protein>
<dbReference type="Proteomes" id="UP000280842">
    <property type="component" value="Unassembled WGS sequence"/>
</dbReference>
<dbReference type="RefSeq" id="WP_121923586.1">
    <property type="nucleotide sequence ID" value="NZ_REFO01000014.1"/>
</dbReference>
<name>A0A3M0B7R3_9AQUI</name>
<dbReference type="SUPFAM" id="SSF50475">
    <property type="entry name" value="FMN-binding split barrel"/>
    <property type="match status" value="1"/>
</dbReference>
<dbReference type="Pfam" id="PF01243">
    <property type="entry name" value="PNPOx_N"/>
    <property type="match status" value="1"/>
</dbReference>
<proteinExistence type="predicted"/>
<dbReference type="InterPro" id="IPR011576">
    <property type="entry name" value="Pyridox_Oxase_N"/>
</dbReference>